<evidence type="ECO:0000313" key="2">
    <source>
        <dbReference type="EMBL" id="KAH8038862.1"/>
    </source>
</evidence>
<evidence type="ECO:0000256" key="1">
    <source>
        <dbReference type="SAM" id="MobiDB-lite"/>
    </source>
</evidence>
<gene>
    <name evidence="2" type="ORF">HPB51_003734</name>
</gene>
<reference evidence="2" key="2">
    <citation type="submission" date="2021-09" db="EMBL/GenBank/DDBJ databases">
        <authorList>
            <person name="Jia N."/>
            <person name="Wang J."/>
            <person name="Shi W."/>
            <person name="Du L."/>
            <person name="Sun Y."/>
            <person name="Zhan W."/>
            <person name="Jiang J."/>
            <person name="Wang Q."/>
            <person name="Zhang B."/>
            <person name="Ji P."/>
            <person name="Sakyi L.B."/>
            <person name="Cui X."/>
            <person name="Yuan T."/>
            <person name="Jiang B."/>
            <person name="Yang W."/>
            <person name="Lam T.T.-Y."/>
            <person name="Chang Q."/>
            <person name="Ding S."/>
            <person name="Wang X."/>
            <person name="Zhu J."/>
            <person name="Ruan X."/>
            <person name="Zhao L."/>
            <person name="Wei J."/>
            <person name="Que T."/>
            <person name="Du C."/>
            <person name="Cheng J."/>
            <person name="Dai P."/>
            <person name="Han X."/>
            <person name="Huang E."/>
            <person name="Gao Y."/>
            <person name="Liu J."/>
            <person name="Shao H."/>
            <person name="Ye R."/>
            <person name="Li L."/>
            <person name="Wei W."/>
            <person name="Wang X."/>
            <person name="Wang C."/>
            <person name="Huo Q."/>
            <person name="Li W."/>
            <person name="Guo W."/>
            <person name="Chen H."/>
            <person name="Chen S."/>
            <person name="Zhou L."/>
            <person name="Zhou L."/>
            <person name="Ni X."/>
            <person name="Tian J."/>
            <person name="Zhou Y."/>
            <person name="Sheng Y."/>
            <person name="Liu T."/>
            <person name="Pan Y."/>
            <person name="Xia L."/>
            <person name="Li J."/>
            <person name="Zhao F."/>
            <person name="Cao W."/>
        </authorList>
    </citation>
    <scope>NUCLEOTIDE SEQUENCE</scope>
    <source>
        <strain evidence="2">Rmic-2018</strain>
        <tissue evidence="2">Larvae</tissue>
    </source>
</reference>
<evidence type="ECO:0000313" key="3">
    <source>
        <dbReference type="Proteomes" id="UP000821866"/>
    </source>
</evidence>
<dbReference type="Proteomes" id="UP000821866">
    <property type="component" value="Chromosome 1"/>
</dbReference>
<dbReference type="AlphaFoldDB" id="A0A9J6EWS0"/>
<name>A0A9J6EWS0_RHIMP</name>
<protein>
    <submittedName>
        <fullName evidence="2">Uncharacterized protein</fullName>
    </submittedName>
</protein>
<dbReference type="EMBL" id="JABSTU010000001">
    <property type="protein sequence ID" value="KAH8038862.1"/>
    <property type="molecule type" value="Genomic_DNA"/>
</dbReference>
<sequence>MILMNCRNVSCPKYIVTISGAVALLDCRRRHRFERQFDLQTVGNSTEAAADIRVMGNSQGPRLNYGDPGCSASMHKAKEKSYTRKKASMQTKAIFRDFGFQAGSQPSTSEGIGNFEQCSCACGTLRACSNTCCASECASICVPGADENTAATSAATQADCCSSAPPEGSSPCVTESDSTDTSSTKCSPCSSTGASHTEPEGSPMQLSDVPSPNDVLRAYRAYRPTEKEQRRSDGDRGSGDDDGRKRSRAVNSARPVIHALFERGEFGKPTPCLRVDGTRRDDSPSRRDRLYMGRASPENLFISTQRSLVGSM</sequence>
<keyword evidence="3" id="KW-1185">Reference proteome</keyword>
<dbReference type="VEuPathDB" id="VectorBase:LOC119166667"/>
<feature type="compositionally biased region" description="Low complexity" evidence="1">
    <location>
        <begin position="174"/>
        <end position="192"/>
    </location>
</feature>
<comment type="caution">
    <text evidence="2">The sequence shown here is derived from an EMBL/GenBank/DDBJ whole genome shotgun (WGS) entry which is preliminary data.</text>
</comment>
<proteinExistence type="predicted"/>
<feature type="compositionally biased region" description="Basic and acidic residues" evidence="1">
    <location>
        <begin position="223"/>
        <end position="244"/>
    </location>
</feature>
<accession>A0A9J6EWS0</accession>
<feature type="region of interest" description="Disordered" evidence="1">
    <location>
        <begin position="171"/>
        <end position="251"/>
    </location>
</feature>
<reference evidence="2" key="1">
    <citation type="journal article" date="2020" name="Cell">
        <title>Large-Scale Comparative Analyses of Tick Genomes Elucidate Their Genetic Diversity and Vector Capacities.</title>
        <authorList>
            <consortium name="Tick Genome and Microbiome Consortium (TIGMIC)"/>
            <person name="Jia N."/>
            <person name="Wang J."/>
            <person name="Shi W."/>
            <person name="Du L."/>
            <person name="Sun Y."/>
            <person name="Zhan W."/>
            <person name="Jiang J.F."/>
            <person name="Wang Q."/>
            <person name="Zhang B."/>
            <person name="Ji P."/>
            <person name="Bell-Sakyi L."/>
            <person name="Cui X.M."/>
            <person name="Yuan T.T."/>
            <person name="Jiang B.G."/>
            <person name="Yang W.F."/>
            <person name="Lam T.T."/>
            <person name="Chang Q.C."/>
            <person name="Ding S.J."/>
            <person name="Wang X.J."/>
            <person name="Zhu J.G."/>
            <person name="Ruan X.D."/>
            <person name="Zhao L."/>
            <person name="Wei J.T."/>
            <person name="Ye R.Z."/>
            <person name="Que T.C."/>
            <person name="Du C.H."/>
            <person name="Zhou Y.H."/>
            <person name="Cheng J.X."/>
            <person name="Dai P.F."/>
            <person name="Guo W.B."/>
            <person name="Han X.H."/>
            <person name="Huang E.J."/>
            <person name="Li L.F."/>
            <person name="Wei W."/>
            <person name="Gao Y.C."/>
            <person name="Liu J.Z."/>
            <person name="Shao H.Z."/>
            <person name="Wang X."/>
            <person name="Wang C.C."/>
            <person name="Yang T.C."/>
            <person name="Huo Q.B."/>
            <person name="Li W."/>
            <person name="Chen H.Y."/>
            <person name="Chen S.E."/>
            <person name="Zhou L.G."/>
            <person name="Ni X.B."/>
            <person name="Tian J.H."/>
            <person name="Sheng Y."/>
            <person name="Liu T."/>
            <person name="Pan Y.S."/>
            <person name="Xia L.Y."/>
            <person name="Li J."/>
            <person name="Zhao F."/>
            <person name="Cao W.C."/>
        </authorList>
    </citation>
    <scope>NUCLEOTIDE SEQUENCE</scope>
    <source>
        <strain evidence="2">Rmic-2018</strain>
    </source>
</reference>
<organism evidence="2 3">
    <name type="scientific">Rhipicephalus microplus</name>
    <name type="common">Cattle tick</name>
    <name type="synonym">Boophilus microplus</name>
    <dbReference type="NCBI Taxonomy" id="6941"/>
    <lineage>
        <taxon>Eukaryota</taxon>
        <taxon>Metazoa</taxon>
        <taxon>Ecdysozoa</taxon>
        <taxon>Arthropoda</taxon>
        <taxon>Chelicerata</taxon>
        <taxon>Arachnida</taxon>
        <taxon>Acari</taxon>
        <taxon>Parasitiformes</taxon>
        <taxon>Ixodida</taxon>
        <taxon>Ixodoidea</taxon>
        <taxon>Ixodidae</taxon>
        <taxon>Rhipicephalinae</taxon>
        <taxon>Rhipicephalus</taxon>
        <taxon>Boophilus</taxon>
    </lineage>
</organism>